<accession>A0A0F9ITW8</accession>
<evidence type="ECO:0000256" key="1">
    <source>
        <dbReference type="ARBA" id="ARBA00022741"/>
    </source>
</evidence>
<protein>
    <recommendedName>
        <fullName evidence="3">Bacterial type II secretion system protein E domain-containing protein</fullName>
    </recommendedName>
</protein>
<feature type="domain" description="Bacterial type II secretion system protein E" evidence="3">
    <location>
        <begin position="315"/>
        <end position="329"/>
    </location>
</feature>
<keyword evidence="1" id="KW-0547">Nucleotide-binding</keyword>
<dbReference type="PANTHER" id="PTHR30258:SF2">
    <property type="entry name" value="COMG OPERON PROTEIN 1"/>
    <property type="match status" value="1"/>
</dbReference>
<dbReference type="InterPro" id="IPR027417">
    <property type="entry name" value="P-loop_NTPase"/>
</dbReference>
<dbReference type="AlphaFoldDB" id="A0A0F9ITW8"/>
<dbReference type="SUPFAM" id="SSF160246">
    <property type="entry name" value="EspE N-terminal domain-like"/>
    <property type="match status" value="1"/>
</dbReference>
<evidence type="ECO:0000313" key="4">
    <source>
        <dbReference type="EMBL" id="KKM60753.1"/>
    </source>
</evidence>
<dbReference type="GO" id="GO:0016887">
    <property type="term" value="F:ATP hydrolysis activity"/>
    <property type="evidence" value="ECO:0007669"/>
    <property type="project" value="TreeGrafter"/>
</dbReference>
<dbReference type="Gene3D" id="3.40.50.300">
    <property type="entry name" value="P-loop containing nucleotide triphosphate hydrolases"/>
    <property type="match status" value="1"/>
</dbReference>
<dbReference type="FunFam" id="3.30.450.90:FF:000001">
    <property type="entry name" value="Type II secretion system ATPase GspE"/>
    <property type="match status" value="1"/>
</dbReference>
<dbReference type="PROSITE" id="PS00662">
    <property type="entry name" value="T2SP_E"/>
    <property type="match status" value="1"/>
</dbReference>
<organism evidence="4">
    <name type="scientific">marine sediment metagenome</name>
    <dbReference type="NCBI Taxonomy" id="412755"/>
    <lineage>
        <taxon>unclassified sequences</taxon>
        <taxon>metagenomes</taxon>
        <taxon>ecological metagenomes</taxon>
    </lineage>
</organism>
<gene>
    <name evidence="4" type="ORF">LCGC14_1538680</name>
</gene>
<evidence type="ECO:0000256" key="2">
    <source>
        <dbReference type="ARBA" id="ARBA00022840"/>
    </source>
</evidence>
<dbReference type="Pfam" id="PF00437">
    <property type="entry name" value="T2SSE"/>
    <property type="match status" value="1"/>
</dbReference>
<proteinExistence type="predicted"/>
<dbReference type="PANTHER" id="PTHR30258">
    <property type="entry name" value="TYPE II SECRETION SYSTEM PROTEIN GSPE-RELATED"/>
    <property type="match status" value="1"/>
</dbReference>
<name>A0A0F9ITW8_9ZZZZ</name>
<dbReference type="InterPro" id="IPR037257">
    <property type="entry name" value="T2SS_E_N_sf"/>
</dbReference>
<keyword evidence="2" id="KW-0067">ATP-binding</keyword>
<comment type="caution">
    <text evidence="4">The sequence shown here is derived from an EMBL/GenBank/DDBJ whole genome shotgun (WGS) entry which is preliminary data.</text>
</comment>
<dbReference type="InterPro" id="IPR007831">
    <property type="entry name" value="T2SS_GspE_N"/>
</dbReference>
<dbReference type="FunFam" id="3.40.50.300:FF:000398">
    <property type="entry name" value="Type IV pilus assembly ATPase PilB"/>
    <property type="match status" value="1"/>
</dbReference>
<dbReference type="Pfam" id="PF05157">
    <property type="entry name" value="MshEN"/>
    <property type="match status" value="1"/>
</dbReference>
<dbReference type="SUPFAM" id="SSF52540">
    <property type="entry name" value="P-loop containing nucleoside triphosphate hydrolases"/>
    <property type="match status" value="1"/>
</dbReference>
<reference evidence="4" key="1">
    <citation type="journal article" date="2015" name="Nature">
        <title>Complex archaea that bridge the gap between prokaryotes and eukaryotes.</title>
        <authorList>
            <person name="Spang A."/>
            <person name="Saw J.H."/>
            <person name="Jorgensen S.L."/>
            <person name="Zaremba-Niedzwiedzka K."/>
            <person name="Martijn J."/>
            <person name="Lind A.E."/>
            <person name="van Eijk R."/>
            <person name="Schleper C."/>
            <person name="Guy L."/>
            <person name="Ettema T.J."/>
        </authorList>
    </citation>
    <scope>NUCLEOTIDE SEQUENCE</scope>
</reference>
<dbReference type="CDD" id="cd01129">
    <property type="entry name" value="PulE-GspE-like"/>
    <property type="match status" value="1"/>
</dbReference>
<dbReference type="GO" id="GO:0005524">
    <property type="term" value="F:ATP binding"/>
    <property type="evidence" value="ECO:0007669"/>
    <property type="project" value="UniProtKB-KW"/>
</dbReference>
<sequence>MKNNIKLQSFEFIKNKVKKIPYLFAKKNNLIAIDEKKDKIIVAISDIYNLEALSELYLMFNKEIESKTYPKDEIEKAIETCYHQTKKIIHSKDENEKNENFEGYDLLEVSSDNEAVNILNTIILEAITQKASDIHLEPEKNILKIRYRIDGILQKRDYITSHLVSQIITRIKVMAALDIAEKRLPQDGRIKLMINKREIDFRISTIPTVYGERLVLRILDKSNILLGLDTIGMEKILLKNFKNSISHPEGIVLVTGPTGSGKTTTLYSSINELNNSSLNIMTIEDPVEYKLTDIAQIAVNPKIDLTFEKGLRHILRQDPDIIMIGEIRDYSTAEIAIQASLTGHLVLSTLHTNDAPSAIIRLADMKIEPYLLSSTIIAVLSQRLVRTICRSCIEEYKPTPVELEELGIKEKTLYRGKGCSDCFNTGYIGRCGIYELMVLDDNIKNQIVKNVDVNKIKANLKSDYKTLRQNGIELIKKGITTTFEVIRVTKNI</sequence>
<dbReference type="Gene3D" id="3.30.450.90">
    <property type="match status" value="1"/>
</dbReference>
<dbReference type="EMBL" id="LAZR01011618">
    <property type="protein sequence ID" value="KKM60753.1"/>
    <property type="molecule type" value="Genomic_DNA"/>
</dbReference>
<dbReference type="GO" id="GO:0005886">
    <property type="term" value="C:plasma membrane"/>
    <property type="evidence" value="ECO:0007669"/>
    <property type="project" value="TreeGrafter"/>
</dbReference>
<dbReference type="Gene3D" id="3.30.300.160">
    <property type="entry name" value="Type II secretion system, protein E, N-terminal domain"/>
    <property type="match status" value="1"/>
</dbReference>
<evidence type="ECO:0000259" key="3">
    <source>
        <dbReference type="PROSITE" id="PS00662"/>
    </source>
</evidence>
<dbReference type="InterPro" id="IPR001482">
    <property type="entry name" value="T2SS/T4SS_dom"/>
</dbReference>